<keyword evidence="8" id="KW-1185">Reference proteome</keyword>
<sequence length="503" mass="55729">MNKKKLDKLRGFMKYPRSSNQYREVNTRQKDWKEIYNHKGVKAGLKVQAARCMECGVPFCQSDHGCPLSNIIPKWNDLVFKNNWKEALNQLLQTNNFPEFTGRVCPAPCEGACVLGINAPAVTIKNIECAIIDHAFEKGWIKPEPPVTRTGKTVAIVGSGPSGLAAAAQLNKAGHTVTVFERNDRVGGLMRYGIPTMKLGKDVVQRRVDLMEQEGIEFQCNVEVGKNMSAEDLMNKYDSVLLCLGATHPRDLPIPGRNLNGIHYAMSFLETWQKKQEGNDIEYAKMLAKDKDVVIIGGGDTGCDCIATSLRHGAKSITSFEILPPPPPSRAPNNPWPTWPKVFKMDYGHEEVELKFGRDPRIFNIKSSNFVDDGNGNVCGINTALVEWVKDDAGRWNMKDVEGSEKLIKCDMVMLAMGFLGPEKKIADELAAKLDARGNFQTPKNKYATSVPRLYAAGDCRRGQSLVVWAITEGRQAARQIDFDLMGHSSLAGPGGIVYQPED</sequence>
<dbReference type="PANTHER" id="PTHR43100">
    <property type="entry name" value="GLUTAMATE SYNTHASE [NADPH] SMALL CHAIN"/>
    <property type="match status" value="1"/>
</dbReference>
<dbReference type="Pfam" id="PF07992">
    <property type="entry name" value="Pyr_redox_2"/>
    <property type="match status" value="2"/>
</dbReference>
<evidence type="ECO:0000313" key="7">
    <source>
        <dbReference type="EMBL" id="CAG2197652.1"/>
    </source>
</evidence>
<dbReference type="Gene3D" id="3.40.50.720">
    <property type="entry name" value="NAD(P)-binding Rossmann-like Domain"/>
    <property type="match status" value="1"/>
</dbReference>
<dbReference type="InterPro" id="IPR028261">
    <property type="entry name" value="DPD_II"/>
</dbReference>
<dbReference type="InterPro" id="IPR051394">
    <property type="entry name" value="Glutamate_Synthase"/>
</dbReference>
<feature type="domain" description="FAD/NAD(P)-binding" evidence="5">
    <location>
        <begin position="389"/>
        <end position="474"/>
    </location>
</feature>
<dbReference type="FunFam" id="3.50.50.60:FF:000022">
    <property type="entry name" value="Glutamate synthase [NADH], amyloplastic"/>
    <property type="match status" value="1"/>
</dbReference>
<dbReference type="PRINTS" id="PR00419">
    <property type="entry name" value="ADXRDTASE"/>
</dbReference>
<dbReference type="EMBL" id="CAJPWZ010000652">
    <property type="protein sequence ID" value="CAG2197652.1"/>
    <property type="molecule type" value="Genomic_DNA"/>
</dbReference>
<dbReference type="SUPFAM" id="SSF51971">
    <property type="entry name" value="Nucleotide-binding domain"/>
    <property type="match status" value="1"/>
</dbReference>
<dbReference type="GO" id="GO:0051536">
    <property type="term" value="F:iron-sulfur cluster binding"/>
    <property type="evidence" value="ECO:0007669"/>
    <property type="project" value="InterPro"/>
</dbReference>
<dbReference type="InterPro" id="IPR036188">
    <property type="entry name" value="FAD/NAD-bd_sf"/>
</dbReference>
<feature type="domain" description="Dihydroprymidine dehydrogenase" evidence="6">
    <location>
        <begin position="29"/>
        <end position="139"/>
    </location>
</feature>
<comment type="caution">
    <text evidence="7">The sequence shown here is derived from an EMBL/GenBank/DDBJ whole genome shotgun (WGS) entry which is preliminary data.</text>
</comment>
<dbReference type="GO" id="GO:0016040">
    <property type="term" value="F:glutamate synthase (NADH) activity"/>
    <property type="evidence" value="ECO:0007669"/>
    <property type="project" value="UniProtKB-EC"/>
</dbReference>
<evidence type="ECO:0000256" key="2">
    <source>
        <dbReference type="ARBA" id="ARBA00023002"/>
    </source>
</evidence>
<dbReference type="AlphaFoldDB" id="A0A8S3QLV1"/>
<dbReference type="Gene3D" id="3.50.50.60">
    <property type="entry name" value="FAD/NAD(P)-binding domain"/>
    <property type="match status" value="1"/>
</dbReference>
<dbReference type="NCBIfam" id="TIGR01317">
    <property type="entry name" value="GOGAT_sm_gam"/>
    <property type="match status" value="1"/>
</dbReference>
<keyword evidence="1" id="KW-0028">Amino-acid biosynthesis</keyword>
<dbReference type="InterPro" id="IPR006005">
    <property type="entry name" value="Glut_synth_ssu1"/>
</dbReference>
<feature type="domain" description="FAD/NAD(P)-binding" evidence="5">
    <location>
        <begin position="153"/>
        <end position="322"/>
    </location>
</feature>
<dbReference type="Gene3D" id="1.10.1060.10">
    <property type="entry name" value="Alpha-helical ferredoxin"/>
    <property type="match status" value="1"/>
</dbReference>
<keyword evidence="2 7" id="KW-0560">Oxidoreductase</keyword>
<dbReference type="Pfam" id="PF14691">
    <property type="entry name" value="Fer4_20"/>
    <property type="match status" value="1"/>
</dbReference>
<evidence type="ECO:0000259" key="6">
    <source>
        <dbReference type="Pfam" id="PF14691"/>
    </source>
</evidence>
<dbReference type="FunFam" id="3.40.50.720:FF:000113">
    <property type="entry name" value="Glutamate synthase [NADH], amyloplastic"/>
    <property type="match status" value="1"/>
</dbReference>
<dbReference type="InterPro" id="IPR009051">
    <property type="entry name" value="Helical_ferredxn"/>
</dbReference>
<gene>
    <name evidence="7" type="ORF">MEDL_12459</name>
</gene>
<evidence type="ECO:0000259" key="5">
    <source>
        <dbReference type="Pfam" id="PF07992"/>
    </source>
</evidence>
<dbReference type="InterPro" id="IPR023753">
    <property type="entry name" value="FAD/NAD-binding_dom"/>
</dbReference>
<comment type="pathway">
    <text evidence="4">Amino-acid biosynthesis.</text>
</comment>
<proteinExistence type="predicted"/>
<evidence type="ECO:0000313" key="8">
    <source>
        <dbReference type="Proteomes" id="UP000683360"/>
    </source>
</evidence>
<evidence type="ECO:0000256" key="3">
    <source>
        <dbReference type="ARBA" id="ARBA00023164"/>
    </source>
</evidence>
<dbReference type="Proteomes" id="UP000683360">
    <property type="component" value="Unassembled WGS sequence"/>
</dbReference>
<evidence type="ECO:0000256" key="1">
    <source>
        <dbReference type="ARBA" id="ARBA00022605"/>
    </source>
</evidence>
<dbReference type="GO" id="GO:0006537">
    <property type="term" value="P:glutamate biosynthetic process"/>
    <property type="evidence" value="ECO:0007669"/>
    <property type="project" value="UniProtKB-KW"/>
</dbReference>
<dbReference type="SUPFAM" id="SSF46548">
    <property type="entry name" value="alpha-helical ferredoxin"/>
    <property type="match status" value="1"/>
</dbReference>
<dbReference type="PANTHER" id="PTHR43100:SF1">
    <property type="entry name" value="GLUTAMATE SYNTHASE [NADPH] SMALL CHAIN"/>
    <property type="match status" value="1"/>
</dbReference>
<keyword evidence="3" id="KW-0314">Glutamate biosynthesis</keyword>
<accession>A0A8S3QLV1</accession>
<reference evidence="7" key="1">
    <citation type="submission" date="2021-03" db="EMBL/GenBank/DDBJ databases">
        <authorList>
            <person name="Bekaert M."/>
        </authorList>
    </citation>
    <scope>NUCLEOTIDE SEQUENCE</scope>
</reference>
<dbReference type="EC" id="1.4.1.14" evidence="7"/>
<organism evidence="7 8">
    <name type="scientific">Mytilus edulis</name>
    <name type="common">Blue mussel</name>
    <dbReference type="NCBI Taxonomy" id="6550"/>
    <lineage>
        <taxon>Eukaryota</taxon>
        <taxon>Metazoa</taxon>
        <taxon>Spiralia</taxon>
        <taxon>Lophotrochozoa</taxon>
        <taxon>Mollusca</taxon>
        <taxon>Bivalvia</taxon>
        <taxon>Autobranchia</taxon>
        <taxon>Pteriomorphia</taxon>
        <taxon>Mytilida</taxon>
        <taxon>Mytiloidea</taxon>
        <taxon>Mytilidae</taxon>
        <taxon>Mytilinae</taxon>
        <taxon>Mytilus</taxon>
    </lineage>
</organism>
<name>A0A8S3QLV1_MYTED</name>
<dbReference type="GO" id="GO:0016639">
    <property type="term" value="F:oxidoreductase activity, acting on the CH-NH2 group of donors, NAD or NADP as acceptor"/>
    <property type="evidence" value="ECO:0007669"/>
    <property type="project" value="InterPro"/>
</dbReference>
<dbReference type="OrthoDB" id="4327079at2759"/>
<protein>
    <submittedName>
        <fullName evidence="7">GLT1</fullName>
        <ecNumber evidence="7">1.4.1.14</ecNumber>
    </submittedName>
</protein>
<evidence type="ECO:0000256" key="4">
    <source>
        <dbReference type="ARBA" id="ARBA00029440"/>
    </source>
</evidence>
<dbReference type="FunFam" id="1.10.1060.10:FF:000006">
    <property type="entry name" value="Glutamate synthase (NADPH/NADH)"/>
    <property type="match status" value="1"/>
</dbReference>